<dbReference type="SUPFAM" id="SSF54427">
    <property type="entry name" value="NTF2-like"/>
    <property type="match status" value="1"/>
</dbReference>
<proteinExistence type="predicted"/>
<organism evidence="1 2">
    <name type="scientific">Septoria linicola</name>
    <dbReference type="NCBI Taxonomy" id="215465"/>
    <lineage>
        <taxon>Eukaryota</taxon>
        <taxon>Fungi</taxon>
        <taxon>Dikarya</taxon>
        <taxon>Ascomycota</taxon>
        <taxon>Pezizomycotina</taxon>
        <taxon>Dothideomycetes</taxon>
        <taxon>Dothideomycetidae</taxon>
        <taxon>Mycosphaerellales</taxon>
        <taxon>Mycosphaerellaceae</taxon>
        <taxon>Septoria</taxon>
    </lineage>
</organism>
<dbReference type="AlphaFoldDB" id="A0A9Q9AJ63"/>
<dbReference type="InterPro" id="IPR032710">
    <property type="entry name" value="NTF2-like_dom_sf"/>
</dbReference>
<name>A0A9Q9AJ63_9PEZI</name>
<sequence length="156" mass="17720">MESSRSSNSSTETSLEAVCFAFIEAINARDLEAESAVWRAMPPMFRIGIDHTSQNQLPAFKDPEQFLTLAQFLDSWKQLTSLMPTYHIRVLDMVTRIDALRGVVYLNQEIHSGPEGVVTQNFGIREFRYRVAGDRWQFTRYTAARGMGDPILGAEK</sequence>
<reference evidence="1" key="1">
    <citation type="submission" date="2022-06" db="EMBL/GenBank/DDBJ databases">
        <title>Complete genome sequences of two strains of the flax pathogen Septoria linicola.</title>
        <authorList>
            <person name="Lapalu N."/>
            <person name="Simon A."/>
            <person name="Demenou B."/>
            <person name="Paumier D."/>
            <person name="Guillot M.-P."/>
            <person name="Gout L."/>
            <person name="Valade R."/>
        </authorList>
    </citation>
    <scope>NUCLEOTIDE SEQUENCE</scope>
    <source>
        <strain evidence="1">SE15195</strain>
    </source>
</reference>
<gene>
    <name evidence="1" type="ORF">Slin15195_G036480</name>
</gene>
<dbReference type="Proteomes" id="UP001056384">
    <property type="component" value="Chromosome 2"/>
</dbReference>
<protein>
    <submittedName>
        <fullName evidence="1">NTF2-like domain superfamily protein</fullName>
    </submittedName>
</protein>
<evidence type="ECO:0000313" key="1">
    <source>
        <dbReference type="EMBL" id="USW50329.1"/>
    </source>
</evidence>
<accession>A0A9Q9AJ63</accession>
<keyword evidence="2" id="KW-1185">Reference proteome</keyword>
<dbReference type="EMBL" id="CP099419">
    <property type="protein sequence ID" value="USW50329.1"/>
    <property type="molecule type" value="Genomic_DNA"/>
</dbReference>
<evidence type="ECO:0000313" key="2">
    <source>
        <dbReference type="Proteomes" id="UP001056384"/>
    </source>
</evidence>